<dbReference type="EMBL" id="LN679134">
    <property type="protein sequence ID" value="CEL58827.1"/>
    <property type="molecule type" value="Genomic_DNA"/>
</dbReference>
<evidence type="ECO:0000313" key="4">
    <source>
        <dbReference type="Proteomes" id="UP000059188"/>
    </source>
</evidence>
<feature type="compositionally biased region" description="Polar residues" evidence="1">
    <location>
        <begin position="126"/>
        <end position="135"/>
    </location>
</feature>
<feature type="compositionally biased region" description="Polar residues" evidence="1">
    <location>
        <begin position="215"/>
        <end position="234"/>
    </location>
</feature>
<keyword evidence="2" id="KW-0812">Transmembrane</keyword>
<feature type="region of interest" description="Disordered" evidence="1">
    <location>
        <begin position="174"/>
        <end position="242"/>
    </location>
</feature>
<accession>A0A0B7FRM1</accession>
<dbReference type="Proteomes" id="UP000059188">
    <property type="component" value="Unassembled WGS sequence"/>
</dbReference>
<sequence length="242" mass="24624">MCRDPYAPTSTSVASTSRSTQANETERPPAPQPQSSTNTGAIAGGIVAGVVALVAVIGCFVLWKRGKHGKDNSTSAPASVPGGGPSQAHAYSLGAVPPTPGTANPFLTPMSQHPNSGASYFGGPSNGASSASQYTGLPEPQHGDGVASSTGMSVVQVPQQHTEYPHSLRMSVTPMGEVDHGLGSQSPVLMPPSGQNTIYEDSNAPHTPRPWSDNDAANVNPSGLTSPGPSNVYNYASPAQVP</sequence>
<feature type="compositionally biased region" description="Polar residues" evidence="1">
    <location>
        <begin position="109"/>
        <end position="118"/>
    </location>
</feature>
<feature type="compositionally biased region" description="Polar residues" evidence="1">
    <location>
        <begin position="183"/>
        <end position="200"/>
    </location>
</feature>
<keyword evidence="4" id="KW-1185">Reference proteome</keyword>
<proteinExistence type="predicted"/>
<feature type="region of interest" description="Disordered" evidence="1">
    <location>
        <begin position="68"/>
        <end position="152"/>
    </location>
</feature>
<keyword evidence="2" id="KW-0472">Membrane</keyword>
<protein>
    <submittedName>
        <fullName evidence="3">Uncharacterized protein</fullName>
    </submittedName>
</protein>
<evidence type="ECO:0000256" key="1">
    <source>
        <dbReference type="SAM" id="MobiDB-lite"/>
    </source>
</evidence>
<reference evidence="3 4" key="1">
    <citation type="submission" date="2014-11" db="EMBL/GenBank/DDBJ databases">
        <authorList>
            <person name="Wibberg Daniel"/>
        </authorList>
    </citation>
    <scope>NUCLEOTIDE SEQUENCE [LARGE SCALE GENOMIC DNA]</scope>
    <source>
        <strain evidence="3">Rhizoctonia solani AG1-IB 7/3/14</strain>
    </source>
</reference>
<organism evidence="3 4">
    <name type="scientific">Thanatephorus cucumeris (strain AG1-IB / isolate 7/3/14)</name>
    <name type="common">Lettuce bottom rot fungus</name>
    <name type="synonym">Rhizoctonia solani</name>
    <dbReference type="NCBI Taxonomy" id="1108050"/>
    <lineage>
        <taxon>Eukaryota</taxon>
        <taxon>Fungi</taxon>
        <taxon>Dikarya</taxon>
        <taxon>Basidiomycota</taxon>
        <taxon>Agaricomycotina</taxon>
        <taxon>Agaricomycetes</taxon>
        <taxon>Cantharellales</taxon>
        <taxon>Ceratobasidiaceae</taxon>
        <taxon>Rhizoctonia</taxon>
        <taxon>Rhizoctonia solani AG-1</taxon>
    </lineage>
</organism>
<evidence type="ECO:0000256" key="2">
    <source>
        <dbReference type="SAM" id="Phobius"/>
    </source>
</evidence>
<keyword evidence="2" id="KW-1133">Transmembrane helix</keyword>
<name>A0A0B7FRM1_THACB</name>
<dbReference type="OrthoDB" id="3260798at2759"/>
<gene>
    <name evidence="3" type="ORF">RSOLAG1IB_08856</name>
</gene>
<feature type="region of interest" description="Disordered" evidence="1">
    <location>
        <begin position="1"/>
        <end position="38"/>
    </location>
</feature>
<evidence type="ECO:0000313" key="3">
    <source>
        <dbReference type="EMBL" id="CEL58827.1"/>
    </source>
</evidence>
<feature type="compositionally biased region" description="Low complexity" evidence="1">
    <location>
        <begin position="9"/>
        <end position="20"/>
    </location>
</feature>
<dbReference type="AlphaFoldDB" id="A0A0B7FRM1"/>
<feature type="transmembrane region" description="Helical" evidence="2">
    <location>
        <begin position="41"/>
        <end position="63"/>
    </location>
</feature>